<protein>
    <submittedName>
        <fullName evidence="2">Uncharacterized protein</fullName>
    </submittedName>
</protein>
<name>A0AAD2CRM0_9STRA</name>
<organism evidence="2 3">
    <name type="scientific">Cylindrotheca closterium</name>
    <dbReference type="NCBI Taxonomy" id="2856"/>
    <lineage>
        <taxon>Eukaryota</taxon>
        <taxon>Sar</taxon>
        <taxon>Stramenopiles</taxon>
        <taxon>Ochrophyta</taxon>
        <taxon>Bacillariophyta</taxon>
        <taxon>Bacillariophyceae</taxon>
        <taxon>Bacillariophycidae</taxon>
        <taxon>Bacillariales</taxon>
        <taxon>Bacillariaceae</taxon>
        <taxon>Cylindrotheca</taxon>
    </lineage>
</organism>
<comment type="caution">
    <text evidence="2">The sequence shown here is derived from an EMBL/GenBank/DDBJ whole genome shotgun (WGS) entry which is preliminary data.</text>
</comment>
<feature type="region of interest" description="Disordered" evidence="1">
    <location>
        <begin position="708"/>
        <end position="747"/>
    </location>
</feature>
<evidence type="ECO:0000256" key="1">
    <source>
        <dbReference type="SAM" id="MobiDB-lite"/>
    </source>
</evidence>
<dbReference type="Pfam" id="PF13306">
    <property type="entry name" value="LRR_5"/>
    <property type="match status" value="3"/>
</dbReference>
<dbReference type="Proteomes" id="UP001295423">
    <property type="component" value="Unassembled WGS sequence"/>
</dbReference>
<dbReference type="PANTHER" id="PTHR45661">
    <property type="entry name" value="SURFACE ANTIGEN"/>
    <property type="match status" value="1"/>
</dbReference>
<gene>
    <name evidence="2" type="ORF">CYCCA115_LOCUS8714</name>
</gene>
<proteinExistence type="predicted"/>
<dbReference type="Gene3D" id="3.80.10.10">
    <property type="entry name" value="Ribonuclease Inhibitor"/>
    <property type="match status" value="3"/>
</dbReference>
<dbReference type="SUPFAM" id="SSF52058">
    <property type="entry name" value="L domain-like"/>
    <property type="match status" value="1"/>
</dbReference>
<feature type="region of interest" description="Disordered" evidence="1">
    <location>
        <begin position="1"/>
        <end position="32"/>
    </location>
</feature>
<keyword evidence="3" id="KW-1185">Reference proteome</keyword>
<feature type="compositionally biased region" description="Polar residues" evidence="1">
    <location>
        <begin position="715"/>
        <end position="734"/>
    </location>
</feature>
<dbReference type="InterPro" id="IPR026906">
    <property type="entry name" value="LRR_5"/>
</dbReference>
<dbReference type="EMBL" id="CAKOGP040001191">
    <property type="protein sequence ID" value="CAJ1944054.1"/>
    <property type="molecule type" value="Genomic_DNA"/>
</dbReference>
<feature type="compositionally biased region" description="Low complexity" evidence="1">
    <location>
        <begin position="11"/>
        <end position="32"/>
    </location>
</feature>
<dbReference type="InterPro" id="IPR032675">
    <property type="entry name" value="LRR_dom_sf"/>
</dbReference>
<reference evidence="2" key="1">
    <citation type="submission" date="2023-08" db="EMBL/GenBank/DDBJ databases">
        <authorList>
            <person name="Audoor S."/>
            <person name="Bilcke G."/>
        </authorList>
    </citation>
    <scope>NUCLEOTIDE SEQUENCE</scope>
</reference>
<evidence type="ECO:0000313" key="3">
    <source>
        <dbReference type="Proteomes" id="UP001295423"/>
    </source>
</evidence>
<accession>A0AAD2CRM0</accession>
<dbReference type="PANTHER" id="PTHR45661:SF3">
    <property type="entry name" value="IG-LIKE DOMAIN-CONTAINING PROTEIN"/>
    <property type="match status" value="1"/>
</dbReference>
<sequence length="761" mass="84755">MSLIPEGGRMALSPSLPSESSTALSESSTNENNNQFTSITVEFIYSGESSSSSSSTKNGARKRITKAPAAVQKLLIRPTAASLPNRLCEKCHDLHEVVMIEQEEDHEAIIVNSSITILQTNTIKPACQLKTIGDYAFAECIKLPRISIAWSVETIGKNSFARCNQLVQVDLNAAVSKLKHIGFCSFYQCTALARIYIPSTVEEIEGHAFHGCRSLKEVKLLAAFEQPKDEELRLGSLVVGPSAFLDCSSFEKIKIPSSLEKLPKSCFHSCSNLKQVSLPEGLKKIKASSFLNCISLNYVKIPSTVETIEQDSFKGCSALEGVDFGSPHHQQQQQQSSLLKHMEWEAFMDCIALRKMWNYRKDRVQEIQHSAFGNCLALQAVILPQSVELVGIWAFASCPRLVTVEIPPTGMSPQFRIRKDAFVHCKAMINVSLPRSLSEEYKIHGLDNRFGSGFGENGFQGCTWLEQQYGRDLAPFFMGEVSRFGDDYPIHKLCYHSSATSVQTLRKAIQNHQVAKKDDRNDIVDDFGMSPFHILLTAGKRRVDLLEVLLETYPSYILGWEDVTGKKAIEYCFLGWMLVKSSTVLKTWSPCWKSALETTCERQIGRVQKGANRDDRMLMAGLIVLEVQDSGGRFLEHDDNGILKVASFLAVILLFLQHFLLTRQGFRKALVATAELSVKNQYNVNRTDTQFQQDTNSTGGDELAVSKQDYENHVQPDTSPSSPQVPSRTPTTAEVSEDGDSILGDVPIERIEYKPPLALLE</sequence>
<dbReference type="InterPro" id="IPR053139">
    <property type="entry name" value="Surface_bspA-like"/>
</dbReference>
<evidence type="ECO:0000313" key="2">
    <source>
        <dbReference type="EMBL" id="CAJ1944054.1"/>
    </source>
</evidence>
<dbReference type="AlphaFoldDB" id="A0AAD2CRM0"/>